<dbReference type="SUPFAM" id="SSF51161">
    <property type="entry name" value="Trimeric LpxA-like enzymes"/>
    <property type="match status" value="1"/>
</dbReference>
<dbReference type="PANTHER" id="PTHR23416:SF78">
    <property type="entry name" value="LIPOPOLYSACCHARIDE BIOSYNTHESIS O-ACETYL TRANSFERASE WBBJ-RELATED"/>
    <property type="match status" value="1"/>
</dbReference>
<dbReference type="RefSeq" id="WP_349153273.1">
    <property type="nucleotide sequence ID" value="NZ_DAWDAH010000001.1"/>
</dbReference>
<dbReference type="Proteomes" id="UP001442364">
    <property type="component" value="Unassembled WGS sequence"/>
</dbReference>
<dbReference type="Pfam" id="PF14602">
    <property type="entry name" value="Hexapep_2"/>
    <property type="match status" value="1"/>
</dbReference>
<dbReference type="InterPro" id="IPR051159">
    <property type="entry name" value="Hexapeptide_acetyltransf"/>
</dbReference>
<dbReference type="PANTHER" id="PTHR23416">
    <property type="entry name" value="SIALIC ACID SYNTHASE-RELATED"/>
    <property type="match status" value="1"/>
</dbReference>
<evidence type="ECO:0000313" key="4">
    <source>
        <dbReference type="Proteomes" id="UP001442364"/>
    </source>
</evidence>
<reference evidence="3 4" key="1">
    <citation type="submission" date="2024-03" db="EMBL/GenBank/DDBJ databases">
        <title>Human intestinal bacterial collection.</title>
        <authorList>
            <person name="Pauvert C."/>
            <person name="Hitch T.C.A."/>
            <person name="Clavel T."/>
        </authorList>
    </citation>
    <scope>NUCLEOTIDE SEQUENCE [LARGE SCALE GENOMIC DNA]</scope>
    <source>
        <strain evidence="3 4">CLA-AA-H255</strain>
    </source>
</reference>
<organism evidence="3 4">
    <name type="scientific">[Lactobacillus] rogosae</name>
    <dbReference type="NCBI Taxonomy" id="706562"/>
    <lineage>
        <taxon>Bacteria</taxon>
        <taxon>Bacillati</taxon>
        <taxon>Bacillota</taxon>
        <taxon>Clostridia</taxon>
        <taxon>Lachnospirales</taxon>
        <taxon>Lachnospiraceae</taxon>
        <taxon>Lachnospira</taxon>
    </lineage>
</organism>
<accession>A0ABV1BT37</accession>
<comment type="caution">
    <text evidence="3">The sequence shown here is derived from an EMBL/GenBank/DDBJ whole genome shotgun (WGS) entry which is preliminary data.</text>
</comment>
<evidence type="ECO:0000256" key="1">
    <source>
        <dbReference type="ARBA" id="ARBA00022679"/>
    </source>
</evidence>
<name>A0ABV1BT37_9FIRM</name>
<protein>
    <submittedName>
        <fullName evidence="3">DapH/DapD/GlmU-related protein</fullName>
    </submittedName>
</protein>
<keyword evidence="2" id="KW-0677">Repeat</keyword>
<keyword evidence="4" id="KW-1185">Reference proteome</keyword>
<dbReference type="Gene3D" id="2.160.10.10">
    <property type="entry name" value="Hexapeptide repeat proteins"/>
    <property type="match status" value="1"/>
</dbReference>
<dbReference type="InterPro" id="IPR018357">
    <property type="entry name" value="Hexapep_transf_CS"/>
</dbReference>
<keyword evidence="1" id="KW-0808">Transferase</keyword>
<dbReference type="Pfam" id="PF00132">
    <property type="entry name" value="Hexapep"/>
    <property type="match status" value="1"/>
</dbReference>
<dbReference type="PROSITE" id="PS00101">
    <property type="entry name" value="HEXAPEP_TRANSFERASES"/>
    <property type="match status" value="1"/>
</dbReference>
<evidence type="ECO:0000256" key="2">
    <source>
        <dbReference type="ARBA" id="ARBA00022737"/>
    </source>
</evidence>
<proteinExistence type="predicted"/>
<evidence type="ECO:0000313" key="3">
    <source>
        <dbReference type="EMBL" id="MEQ2378911.1"/>
    </source>
</evidence>
<dbReference type="EMBL" id="JBBMER010000002">
    <property type="protein sequence ID" value="MEQ2378911.1"/>
    <property type="molecule type" value="Genomic_DNA"/>
</dbReference>
<dbReference type="CDD" id="cd04647">
    <property type="entry name" value="LbH_MAT_like"/>
    <property type="match status" value="1"/>
</dbReference>
<dbReference type="InterPro" id="IPR011004">
    <property type="entry name" value="Trimer_LpxA-like_sf"/>
</dbReference>
<sequence>MKIKRLLLMLRGEILKKKLLRCGKHIRIEKDYEIYGQKNIIIGDNFYANKGLRLEAYASDKRKNPIIDIGDNVSLGQNCHIGGINSIKIEKGVLIGSKVYITDHMHGNPHKHYDIPPAKRELYSKGSVLIGENTWIGDNVVVLPGVKIGKNVIIGANAVVTKDISDNVTAVGVPARTIEY</sequence>
<dbReference type="InterPro" id="IPR001451">
    <property type="entry name" value="Hexapep"/>
</dbReference>
<gene>
    <name evidence="3" type="ORF">WMO14_03290</name>
</gene>